<evidence type="ECO:0008006" key="9">
    <source>
        <dbReference type="Google" id="ProtNLM"/>
    </source>
</evidence>
<keyword evidence="2" id="KW-0611">Plant defense</keyword>
<feature type="compositionally biased region" description="Low complexity" evidence="4">
    <location>
        <begin position="829"/>
        <end position="854"/>
    </location>
</feature>
<accession>A0A2G5DQI5</accession>
<gene>
    <name evidence="7" type="ORF">AQUCO_01600001v1</name>
</gene>
<dbReference type="PANTHER" id="PTHR23155:SF1076">
    <property type="entry name" value="LEUCINE-RICH REPEAT (LRR) FAMILY PROTEIN-RELATED"/>
    <property type="match status" value="1"/>
</dbReference>
<feature type="compositionally biased region" description="Low complexity" evidence="4">
    <location>
        <begin position="690"/>
        <end position="711"/>
    </location>
</feature>
<keyword evidence="8" id="KW-1185">Reference proteome</keyword>
<feature type="region of interest" description="Disordered" evidence="4">
    <location>
        <begin position="998"/>
        <end position="1021"/>
    </location>
</feature>
<feature type="domain" description="Disease resistance protein winged helix" evidence="5">
    <location>
        <begin position="146"/>
        <end position="213"/>
    </location>
</feature>
<dbReference type="OrthoDB" id="1934998at2759"/>
<evidence type="ECO:0000256" key="4">
    <source>
        <dbReference type="SAM" id="MobiDB-lite"/>
    </source>
</evidence>
<dbReference type="InterPro" id="IPR044974">
    <property type="entry name" value="Disease_R_plants"/>
</dbReference>
<feature type="compositionally biased region" description="Low complexity" evidence="4">
    <location>
        <begin position="795"/>
        <end position="817"/>
    </location>
</feature>
<dbReference type="GO" id="GO:0098542">
    <property type="term" value="P:defense response to other organism"/>
    <property type="evidence" value="ECO:0007669"/>
    <property type="project" value="TreeGrafter"/>
</dbReference>
<dbReference type="InterPro" id="IPR032675">
    <property type="entry name" value="LRR_dom_sf"/>
</dbReference>
<dbReference type="InterPro" id="IPR036388">
    <property type="entry name" value="WH-like_DNA-bd_sf"/>
</dbReference>
<feature type="region of interest" description="Disordered" evidence="4">
    <location>
        <begin position="75"/>
        <end position="94"/>
    </location>
</feature>
<name>A0A2G5DQI5_AQUCA</name>
<feature type="compositionally biased region" description="Polar residues" evidence="4">
    <location>
        <begin position="612"/>
        <end position="623"/>
    </location>
</feature>
<dbReference type="InParanoid" id="A0A2G5DQI5"/>
<evidence type="ECO:0000256" key="2">
    <source>
        <dbReference type="ARBA" id="ARBA00022821"/>
    </source>
</evidence>
<reference evidence="7 8" key="1">
    <citation type="submission" date="2017-09" db="EMBL/GenBank/DDBJ databases">
        <title>WGS assembly of Aquilegia coerulea Goldsmith.</title>
        <authorList>
            <person name="Hodges S."/>
            <person name="Kramer E."/>
            <person name="Nordborg M."/>
            <person name="Tomkins J."/>
            <person name="Borevitz J."/>
            <person name="Derieg N."/>
            <person name="Yan J."/>
            <person name="Mihaltcheva S."/>
            <person name="Hayes R.D."/>
            <person name="Rokhsar D."/>
        </authorList>
    </citation>
    <scope>NUCLEOTIDE SEQUENCE [LARGE SCALE GENOMIC DNA]</scope>
    <source>
        <strain evidence="8">cv. Goldsmith</strain>
    </source>
</reference>
<evidence type="ECO:0000256" key="1">
    <source>
        <dbReference type="ARBA" id="ARBA00022737"/>
    </source>
</evidence>
<feature type="compositionally biased region" description="Polar residues" evidence="4">
    <location>
        <begin position="778"/>
        <end position="792"/>
    </location>
</feature>
<feature type="compositionally biased region" description="Low complexity" evidence="4">
    <location>
        <begin position="726"/>
        <end position="746"/>
    </location>
</feature>
<proteinExistence type="predicted"/>
<keyword evidence="3" id="KW-0175">Coiled coil</keyword>
<evidence type="ECO:0000313" key="7">
    <source>
        <dbReference type="EMBL" id="PIA45517.1"/>
    </source>
</evidence>
<dbReference type="InterPro" id="IPR055414">
    <property type="entry name" value="LRR_R13L4/SHOC2-like"/>
</dbReference>
<dbReference type="Pfam" id="PF23598">
    <property type="entry name" value="LRR_14"/>
    <property type="match status" value="1"/>
</dbReference>
<feature type="compositionally biased region" description="Polar residues" evidence="4">
    <location>
        <begin position="878"/>
        <end position="906"/>
    </location>
</feature>
<evidence type="ECO:0000259" key="5">
    <source>
        <dbReference type="Pfam" id="PF23559"/>
    </source>
</evidence>
<dbReference type="Pfam" id="PF23559">
    <property type="entry name" value="WHD_DRP"/>
    <property type="match status" value="1"/>
</dbReference>
<feature type="compositionally biased region" description="Low complexity" evidence="4">
    <location>
        <begin position="652"/>
        <end position="675"/>
    </location>
</feature>
<dbReference type="Gene3D" id="1.10.10.10">
    <property type="entry name" value="Winged helix-like DNA-binding domain superfamily/Winged helix DNA-binding domain"/>
    <property type="match status" value="1"/>
</dbReference>
<feature type="compositionally biased region" description="Polar residues" evidence="4">
    <location>
        <begin position="1043"/>
        <end position="1054"/>
    </location>
</feature>
<feature type="domain" description="Disease resistance R13L4/SHOC-2-like LRR" evidence="6">
    <location>
        <begin position="332"/>
        <end position="536"/>
    </location>
</feature>
<dbReference type="FunFam" id="1.10.10.10:FF:000322">
    <property type="entry name" value="Probable disease resistance protein At1g63360"/>
    <property type="match status" value="1"/>
</dbReference>
<sequence length="1054" mass="113940">MAAASTSTKRSSDDARQVIGGAREDIKLTFTCCQKAVIDKLERLTREADDILEKQDEDKKLKGIVEEVDKIQRETKKQLEPLQPPPTSDAPDNKVNIPIEDQFAEQWPKLDMKLEKILENAALRYKFADYKNLDGSLKNCLLCLAIFPQDASIKKRTLIYWWIGEGIVNATAEKTAEKVGEHCFKELLKGSWIDPVNNKSRKKVNEFKMDPWVRWLVIYLARKEGFFNLDKTGMPSSSPSNCPRDCLLEMNKLPPHPEPNPEGSSRGHHPKTSLLSVFNVNAKHLSTKVLSLKFKEMARLLVLHLGRWQTSAERDIQLVDEDSEFLKLSLPKRLRYLSLAGISRITLLPTSVKNLSHLKILDLRSCQNLEHLGEEIIFLKGSLTHLDVSECYMLDHMPKGLGSLAQLEVLKGFIFGSLRSKDSCQLAELTKLKKLRKLSISIGGEAKIQPKEMTRLKEINGLRSLAITWGKLSLTLPKVDRERLEGNWTELSYPSDLEKLDLRCFPKENLWLEPVSLKKLKKLYIVGGQVEKIDIQDESDTKMNVKMIRLKFLHKLRMEWPELEIWFPQLNYLEIYDCPKIQHCPQLDKEYVWIADGKPVAGSTREEPTLSRAPTQECVSGTTVPPAPPSTDTITTTDVPANPPANPPPFEGPVVPRPTGNVPTSTDTSVVSQTTDADEATKTSSPPIETPTSKSLPTSSSKSPRSSSLTTELVSPPDIPDRASIVTDSSSPTTNTSSSPAPVAPSGLGHTSTTPTSASLVPLATGNVPTSIQDTISQTADADGATRTSSPPIETPTSKSLPTSTSKSPRSSSLATTELVGPPDAPDHASITTDNSATTTNTSNTPSSSLANSSVVGPSAIPDILSSIPTDTSSPTSAIQNQEMTHTTTPDSSSSQASPHLTSPTTDAPRDTPSLQSTPSDPSSSLSSQDQGNVVADSTSITPTSSSPAAQNDASVPATLSAHDQDTNAAHSLATGIDTVVANPPGAPVLAPTPIDSAKIASSATQEAPDKSPPLATPTDSTIGTAVVKTVSTPDSVKDSAPASMSTPTVASPV</sequence>
<feature type="compositionally biased region" description="Low complexity" evidence="4">
    <location>
        <begin position="911"/>
        <end position="931"/>
    </location>
</feature>
<dbReference type="EMBL" id="KZ305033">
    <property type="protein sequence ID" value="PIA45517.1"/>
    <property type="molecule type" value="Genomic_DNA"/>
</dbReference>
<dbReference type="AlphaFoldDB" id="A0A2G5DQI5"/>
<feature type="region of interest" description="Disordered" evidence="4">
    <location>
        <begin position="778"/>
        <end position="965"/>
    </location>
</feature>
<evidence type="ECO:0000259" key="6">
    <source>
        <dbReference type="Pfam" id="PF23598"/>
    </source>
</evidence>
<feature type="compositionally biased region" description="Polar residues" evidence="4">
    <location>
        <begin position="749"/>
        <end position="759"/>
    </location>
</feature>
<dbReference type="SUPFAM" id="SSF52047">
    <property type="entry name" value="RNI-like"/>
    <property type="match status" value="1"/>
</dbReference>
<keyword evidence="1" id="KW-0677">Repeat</keyword>
<dbReference type="Proteomes" id="UP000230069">
    <property type="component" value="Unassembled WGS sequence"/>
</dbReference>
<dbReference type="STRING" id="218851.A0A2G5DQI5"/>
<feature type="coiled-coil region" evidence="3">
    <location>
        <begin position="34"/>
        <end position="74"/>
    </location>
</feature>
<feature type="compositionally biased region" description="Low complexity" evidence="4">
    <location>
        <begin position="938"/>
        <end position="948"/>
    </location>
</feature>
<feature type="region of interest" description="Disordered" evidence="4">
    <location>
        <begin position="1033"/>
        <end position="1054"/>
    </location>
</feature>
<feature type="region of interest" description="Disordered" evidence="4">
    <location>
        <begin position="602"/>
        <end position="764"/>
    </location>
</feature>
<feature type="compositionally biased region" description="Low complexity" evidence="4">
    <location>
        <begin position="863"/>
        <end position="877"/>
    </location>
</feature>
<evidence type="ECO:0000313" key="8">
    <source>
        <dbReference type="Proteomes" id="UP000230069"/>
    </source>
</evidence>
<dbReference type="InterPro" id="IPR058922">
    <property type="entry name" value="WHD_DRP"/>
</dbReference>
<dbReference type="PANTHER" id="PTHR23155">
    <property type="entry name" value="DISEASE RESISTANCE PROTEIN RP"/>
    <property type="match status" value="1"/>
</dbReference>
<feature type="compositionally biased region" description="Pro residues" evidence="4">
    <location>
        <begin position="641"/>
        <end position="651"/>
    </location>
</feature>
<organism evidence="7 8">
    <name type="scientific">Aquilegia coerulea</name>
    <name type="common">Rocky mountain columbine</name>
    <dbReference type="NCBI Taxonomy" id="218851"/>
    <lineage>
        <taxon>Eukaryota</taxon>
        <taxon>Viridiplantae</taxon>
        <taxon>Streptophyta</taxon>
        <taxon>Embryophyta</taxon>
        <taxon>Tracheophyta</taxon>
        <taxon>Spermatophyta</taxon>
        <taxon>Magnoliopsida</taxon>
        <taxon>Ranunculales</taxon>
        <taxon>Ranunculaceae</taxon>
        <taxon>Thalictroideae</taxon>
        <taxon>Aquilegia</taxon>
    </lineage>
</organism>
<protein>
    <recommendedName>
        <fullName evidence="9">Rx N-terminal domain-containing protein</fullName>
    </recommendedName>
</protein>
<dbReference type="FunCoup" id="A0A2G5DQI5">
    <property type="interactions" value="501"/>
</dbReference>
<evidence type="ECO:0000256" key="3">
    <source>
        <dbReference type="SAM" id="Coils"/>
    </source>
</evidence>
<dbReference type="Gene3D" id="3.80.10.10">
    <property type="entry name" value="Ribonuclease Inhibitor"/>
    <property type="match status" value="2"/>
</dbReference>